<evidence type="ECO:0000259" key="12">
    <source>
        <dbReference type="Pfam" id="PF13480"/>
    </source>
</evidence>
<name>A0A1I5XVK1_9BACI</name>
<keyword evidence="6" id="KW-0012">Acyltransferase</keyword>
<reference evidence="14" key="1">
    <citation type="submission" date="2016-10" db="EMBL/GenBank/DDBJ databases">
        <authorList>
            <person name="Varghese N."/>
            <person name="Submissions S."/>
        </authorList>
    </citation>
    <scope>NUCLEOTIDE SEQUENCE [LARGE SCALE GENOMIC DNA]</scope>
    <source>
        <strain evidence="14">S7</strain>
    </source>
</reference>
<sequence length="346" mass="41233">MLKIIKSSEEWKEILTNFHHIDVYYTFEYGALFAEVEQGELQGAFFEYKDCRLFYSYIIREIPDTDSKFYDIVTPYGYGGPYVEGNSKEECVEQFYEHFSEYCRENNIVSEIIRFHPLLNNVQYCAASVNTRYIRKTTGLDLSNSYEVIKTNYSSMSRRNVRKAERQGLYCRVVEKTPENIHTFMQMYHETMDRNHASSYYYFDYDFFKKQLKDSVFHSNELIFAFSEETVIGAVILMMGRDYSHYHLGCSSTSYLKLRPNNILFDYMISRSKDKNLTYLHLGGGYSEDDGLFRFKTSFTNNEVFDYYLGTNVFNEEKYNDLVHYMKSQYTLDENFFPQYRGVVKY</sequence>
<dbReference type="Gene3D" id="3.40.630.30">
    <property type="match status" value="1"/>
</dbReference>
<dbReference type="GO" id="GO:0008360">
    <property type="term" value="P:regulation of cell shape"/>
    <property type="evidence" value="ECO:0007669"/>
    <property type="project" value="UniProtKB-KW"/>
</dbReference>
<dbReference type="GO" id="GO:0016755">
    <property type="term" value="F:aminoacyltransferase activity"/>
    <property type="evidence" value="ECO:0007669"/>
    <property type="project" value="InterPro"/>
</dbReference>
<dbReference type="Proteomes" id="UP000198892">
    <property type="component" value="Unassembled WGS sequence"/>
</dbReference>
<evidence type="ECO:0000256" key="6">
    <source>
        <dbReference type="ARBA" id="ARBA00023315"/>
    </source>
</evidence>
<dbReference type="AlphaFoldDB" id="A0A1I5XVK1"/>
<evidence type="ECO:0000256" key="10">
    <source>
        <dbReference type="ARBA" id="ARBA00042933"/>
    </source>
</evidence>
<dbReference type="STRING" id="1884432.SAMN05518683_1324"/>
<evidence type="ECO:0000256" key="4">
    <source>
        <dbReference type="ARBA" id="ARBA00022960"/>
    </source>
</evidence>
<comment type="similarity">
    <text evidence="2">Belongs to the FemABX family.</text>
</comment>
<evidence type="ECO:0000256" key="8">
    <source>
        <dbReference type="ARBA" id="ARBA00039074"/>
    </source>
</evidence>
<evidence type="ECO:0000256" key="2">
    <source>
        <dbReference type="ARBA" id="ARBA00009943"/>
    </source>
</evidence>
<dbReference type="PROSITE" id="PS51191">
    <property type="entry name" value="FEMABX"/>
    <property type="match status" value="1"/>
</dbReference>
<evidence type="ECO:0000256" key="1">
    <source>
        <dbReference type="ARBA" id="ARBA00004496"/>
    </source>
</evidence>
<feature type="domain" description="BioF2-like acetyltransferase" evidence="12">
    <location>
        <begin position="157"/>
        <end position="287"/>
    </location>
</feature>
<dbReference type="GO" id="GO:0009252">
    <property type="term" value="P:peptidoglycan biosynthetic process"/>
    <property type="evidence" value="ECO:0007669"/>
    <property type="project" value="UniProtKB-KW"/>
</dbReference>
<dbReference type="SUPFAM" id="SSF55729">
    <property type="entry name" value="Acyl-CoA N-acyltransferases (Nat)"/>
    <property type="match status" value="1"/>
</dbReference>
<accession>A0A1I5XVK1</accession>
<comment type="catalytic activity">
    <reaction evidence="11">
        <text>beta-D-GlcNAc-(1-&gt;4)-Mur2Ac(oyl-L-Ala-D-isoglutaminyl-L-Lys-D-Ala-D-Ala)-di-trans,octa-cis-undecaprenyl diphosphate + glycyl-tRNA(Gly) = beta-D-GlcNAc-(1-&gt;4)-Mur2Ac(oyl-L-Ala-D-isoglutaminyl-L-Lys-(N(6)-Gly)-D-Ala-D-Ala)-di-trans,octa-cis-undecaprenyl diphosphate + tRNA(Gly) + H(+)</text>
        <dbReference type="Rhea" id="RHEA:30435"/>
        <dbReference type="Rhea" id="RHEA-COMP:9664"/>
        <dbReference type="Rhea" id="RHEA-COMP:9683"/>
        <dbReference type="ChEBI" id="CHEBI:15378"/>
        <dbReference type="ChEBI" id="CHEBI:62233"/>
        <dbReference type="ChEBI" id="CHEBI:62234"/>
        <dbReference type="ChEBI" id="CHEBI:78442"/>
        <dbReference type="ChEBI" id="CHEBI:78522"/>
        <dbReference type="EC" id="2.3.2.16"/>
    </reaction>
</comment>
<dbReference type="PANTHER" id="PTHR36174:SF1">
    <property type="entry name" value="LIPID II:GLYCINE GLYCYLTRANSFERASE"/>
    <property type="match status" value="1"/>
</dbReference>
<gene>
    <name evidence="13" type="ORF">SAMN05518683_1324</name>
</gene>
<evidence type="ECO:0000256" key="9">
    <source>
        <dbReference type="ARBA" id="ARBA00040679"/>
    </source>
</evidence>
<proteinExistence type="inferred from homology"/>
<evidence type="ECO:0000256" key="5">
    <source>
        <dbReference type="ARBA" id="ARBA00022984"/>
    </source>
</evidence>
<protein>
    <recommendedName>
        <fullName evidence="9">Lipid II:glycine glycyltransferase</fullName>
        <ecNumber evidence="8">2.3.2.16</ecNumber>
    </recommendedName>
    <alternativeName>
        <fullName evidence="10">Factor essential for expression of methicillin resistance X</fullName>
    </alternativeName>
</protein>
<evidence type="ECO:0000256" key="11">
    <source>
        <dbReference type="ARBA" id="ARBA00048654"/>
    </source>
</evidence>
<evidence type="ECO:0000313" key="13">
    <source>
        <dbReference type="EMBL" id="SFQ35978.1"/>
    </source>
</evidence>
<keyword evidence="5" id="KW-0573">Peptidoglycan synthesis</keyword>
<keyword evidence="14" id="KW-1185">Reference proteome</keyword>
<dbReference type="Pfam" id="PF13480">
    <property type="entry name" value="Acetyltransf_6"/>
    <property type="match status" value="1"/>
</dbReference>
<dbReference type="PANTHER" id="PTHR36174">
    <property type="entry name" value="LIPID II:GLYCINE GLYCYLTRANSFERASE"/>
    <property type="match status" value="1"/>
</dbReference>
<dbReference type="InterPro" id="IPR003447">
    <property type="entry name" value="FEMABX"/>
</dbReference>
<dbReference type="EMBL" id="FOXD01000032">
    <property type="protein sequence ID" value="SFQ35978.1"/>
    <property type="molecule type" value="Genomic_DNA"/>
</dbReference>
<dbReference type="GO" id="GO:0071555">
    <property type="term" value="P:cell wall organization"/>
    <property type="evidence" value="ECO:0007669"/>
    <property type="project" value="UniProtKB-KW"/>
</dbReference>
<evidence type="ECO:0000256" key="3">
    <source>
        <dbReference type="ARBA" id="ARBA00022679"/>
    </source>
</evidence>
<keyword evidence="4" id="KW-0133">Cell shape</keyword>
<dbReference type="InterPro" id="IPR016181">
    <property type="entry name" value="Acyl_CoA_acyltransferase"/>
</dbReference>
<dbReference type="InterPro" id="IPR050644">
    <property type="entry name" value="PG_Glycine_Bridge_Synth"/>
</dbReference>
<evidence type="ECO:0000313" key="14">
    <source>
        <dbReference type="Proteomes" id="UP000198892"/>
    </source>
</evidence>
<dbReference type="RefSeq" id="WP_093339402.1">
    <property type="nucleotide sequence ID" value="NZ_FOXD01000032.1"/>
</dbReference>
<keyword evidence="3 13" id="KW-0808">Transferase</keyword>
<evidence type="ECO:0000256" key="7">
    <source>
        <dbReference type="ARBA" id="ARBA00023316"/>
    </source>
</evidence>
<dbReference type="InterPro" id="IPR038740">
    <property type="entry name" value="BioF2-like_GNAT_dom"/>
</dbReference>
<comment type="subcellular location">
    <subcellularLocation>
        <location evidence="1">Cytoplasm</location>
    </subcellularLocation>
</comment>
<dbReference type="EC" id="2.3.2.16" evidence="8"/>
<organism evidence="13 14">
    <name type="scientific">Salibacterium halotolerans</name>
    <dbReference type="NCBI Taxonomy" id="1884432"/>
    <lineage>
        <taxon>Bacteria</taxon>
        <taxon>Bacillati</taxon>
        <taxon>Bacillota</taxon>
        <taxon>Bacilli</taxon>
        <taxon>Bacillales</taxon>
        <taxon>Bacillaceae</taxon>
    </lineage>
</organism>
<keyword evidence="7" id="KW-0961">Cell wall biogenesis/degradation</keyword>
<dbReference type="GO" id="GO:0005737">
    <property type="term" value="C:cytoplasm"/>
    <property type="evidence" value="ECO:0007669"/>
    <property type="project" value="UniProtKB-SubCell"/>
</dbReference>